<organism evidence="3 4">
    <name type="scientific">Aurantiacibacter arachoides</name>
    <dbReference type="NCBI Taxonomy" id="1850444"/>
    <lineage>
        <taxon>Bacteria</taxon>
        <taxon>Pseudomonadati</taxon>
        <taxon>Pseudomonadota</taxon>
        <taxon>Alphaproteobacteria</taxon>
        <taxon>Sphingomonadales</taxon>
        <taxon>Erythrobacteraceae</taxon>
        <taxon>Aurantiacibacter</taxon>
    </lineage>
</organism>
<dbReference type="AlphaFoldDB" id="A0A844ZZP8"/>
<evidence type="ECO:0000313" key="4">
    <source>
        <dbReference type="Proteomes" id="UP000460626"/>
    </source>
</evidence>
<name>A0A844ZZP8_9SPHN</name>
<gene>
    <name evidence="3" type="ORF">GRI62_07125</name>
</gene>
<dbReference type="PANTHER" id="PTHR43630">
    <property type="entry name" value="POLY-BETA-1,6-N-ACETYL-D-GLUCOSAMINE SYNTHASE"/>
    <property type="match status" value="1"/>
</dbReference>
<dbReference type="RefSeq" id="WP_160731837.1">
    <property type="nucleotide sequence ID" value="NZ_BMJK01000001.1"/>
</dbReference>
<dbReference type="Gene3D" id="3.90.550.10">
    <property type="entry name" value="Spore Coat Polysaccharide Biosynthesis Protein SpsA, Chain A"/>
    <property type="match status" value="1"/>
</dbReference>
<evidence type="ECO:0000313" key="3">
    <source>
        <dbReference type="EMBL" id="MXO93375.1"/>
    </source>
</evidence>
<sequence length="277" mass="31194">MKVSALILTYNEERNIAACLESLDGIEDIVVVDSGSTDRTCEIAARFGARVLSRPFDDFANQRNFGLDEGGFREDWVLHLDADEVATPAFLAALAALQPTDGIDGYRVPSKTMLRGQWLQRSGMYPTYQVRLGRRDALRFVQVGHGQREDLPPERVGTFPEPYLHYNFSHGLTQWLRKHVAYAQAEAAQLFTDRQIPLEPRDIFDGDATRRRRALKRLVNRLPVVVRPPLRFVHAWIVRRGFLDGPAGLQYAVMLACYEAMIAAQVLDLKAAAGARN</sequence>
<accession>A0A844ZZP8</accession>
<dbReference type="Proteomes" id="UP000460626">
    <property type="component" value="Unassembled WGS sequence"/>
</dbReference>
<keyword evidence="3" id="KW-0808">Transferase</keyword>
<dbReference type="SUPFAM" id="SSF53448">
    <property type="entry name" value="Nucleotide-diphospho-sugar transferases"/>
    <property type="match status" value="1"/>
</dbReference>
<dbReference type="CDD" id="cd02511">
    <property type="entry name" value="Beta4Glucosyltransferase"/>
    <property type="match status" value="1"/>
</dbReference>
<reference evidence="3 4" key="1">
    <citation type="submission" date="2019-12" db="EMBL/GenBank/DDBJ databases">
        <title>Genomic-based taxomic classification of the family Erythrobacteraceae.</title>
        <authorList>
            <person name="Xu L."/>
        </authorList>
    </citation>
    <scope>NUCLEOTIDE SEQUENCE [LARGE SCALE GENOMIC DNA]</scope>
    <source>
        <strain evidence="3 4">RC4-10-4</strain>
    </source>
</reference>
<dbReference type="OrthoDB" id="9815923at2"/>
<dbReference type="InterPro" id="IPR001173">
    <property type="entry name" value="Glyco_trans_2-like"/>
</dbReference>
<dbReference type="Pfam" id="PF00535">
    <property type="entry name" value="Glycos_transf_2"/>
    <property type="match status" value="1"/>
</dbReference>
<evidence type="ECO:0000259" key="2">
    <source>
        <dbReference type="Pfam" id="PF00535"/>
    </source>
</evidence>
<dbReference type="EMBL" id="WTYH01000001">
    <property type="protein sequence ID" value="MXO93375.1"/>
    <property type="molecule type" value="Genomic_DNA"/>
</dbReference>
<comment type="caution">
    <text evidence="3">The sequence shown here is derived from an EMBL/GenBank/DDBJ whole genome shotgun (WGS) entry which is preliminary data.</text>
</comment>
<keyword evidence="4" id="KW-1185">Reference proteome</keyword>
<feature type="domain" description="Glycosyltransferase 2-like" evidence="2">
    <location>
        <begin position="4"/>
        <end position="104"/>
    </location>
</feature>
<dbReference type="GO" id="GO:0016740">
    <property type="term" value="F:transferase activity"/>
    <property type="evidence" value="ECO:0007669"/>
    <property type="project" value="UniProtKB-KW"/>
</dbReference>
<dbReference type="InterPro" id="IPR029044">
    <property type="entry name" value="Nucleotide-diphossugar_trans"/>
</dbReference>
<protein>
    <submittedName>
        <fullName evidence="3">Glycosyltransferase</fullName>
    </submittedName>
</protein>
<dbReference type="PANTHER" id="PTHR43630:SF2">
    <property type="entry name" value="GLYCOSYLTRANSFERASE"/>
    <property type="match status" value="1"/>
</dbReference>
<proteinExistence type="inferred from homology"/>
<evidence type="ECO:0000256" key="1">
    <source>
        <dbReference type="ARBA" id="ARBA00038494"/>
    </source>
</evidence>
<comment type="similarity">
    <text evidence="1">Belongs to the glycosyltransferase 2 family. WaaE/KdtX subfamily.</text>
</comment>